<evidence type="ECO:0000256" key="14">
    <source>
        <dbReference type="SAM" id="MobiDB-lite"/>
    </source>
</evidence>
<feature type="transmembrane region" description="Helical" evidence="15">
    <location>
        <begin position="96"/>
        <end position="117"/>
    </location>
</feature>
<comment type="subcellular location">
    <subcellularLocation>
        <location evidence="1">Membrane</location>
    </subcellularLocation>
</comment>
<organism evidence="17 18">
    <name type="scientific">Pelobates cultripes</name>
    <name type="common">Western spadefoot toad</name>
    <dbReference type="NCBI Taxonomy" id="61616"/>
    <lineage>
        <taxon>Eukaryota</taxon>
        <taxon>Metazoa</taxon>
        <taxon>Chordata</taxon>
        <taxon>Craniata</taxon>
        <taxon>Vertebrata</taxon>
        <taxon>Euteleostomi</taxon>
        <taxon>Amphibia</taxon>
        <taxon>Batrachia</taxon>
        <taxon>Anura</taxon>
        <taxon>Pelobatoidea</taxon>
        <taxon>Pelobatidae</taxon>
        <taxon>Pelobates</taxon>
    </lineage>
</organism>
<dbReference type="CDD" id="cd07991">
    <property type="entry name" value="LPLAT_LPCAT1-like"/>
    <property type="match status" value="1"/>
</dbReference>
<dbReference type="Proteomes" id="UP001295444">
    <property type="component" value="Chromosome 05"/>
</dbReference>
<evidence type="ECO:0000256" key="6">
    <source>
        <dbReference type="ARBA" id="ARBA00022692"/>
    </source>
</evidence>
<dbReference type="GO" id="GO:0016020">
    <property type="term" value="C:membrane"/>
    <property type="evidence" value="ECO:0007669"/>
    <property type="project" value="UniProtKB-SubCell"/>
</dbReference>
<dbReference type="GO" id="GO:0036151">
    <property type="term" value="P:phosphatidylcholine acyl-chain remodeling"/>
    <property type="evidence" value="ECO:0007669"/>
    <property type="project" value="TreeGrafter"/>
</dbReference>
<dbReference type="AlphaFoldDB" id="A0AAD1SD28"/>
<evidence type="ECO:0000256" key="10">
    <source>
        <dbReference type="ARBA" id="ARBA00023209"/>
    </source>
</evidence>
<keyword evidence="6 15" id="KW-0812">Transmembrane</keyword>
<evidence type="ECO:0000256" key="9">
    <source>
        <dbReference type="ARBA" id="ARBA00023136"/>
    </source>
</evidence>
<comment type="pathway">
    <text evidence="2">Lipid metabolism; phospholipid metabolism.</text>
</comment>
<comment type="similarity">
    <text evidence="3">Belongs to the 1-acyl-sn-glycerol-3-phosphate acyltransferase family.</text>
</comment>
<dbReference type="SMART" id="SM00563">
    <property type="entry name" value="PlsC"/>
    <property type="match status" value="1"/>
</dbReference>
<feature type="domain" description="Phospholipid/glycerol acyltransferase" evidence="16">
    <location>
        <begin position="131"/>
        <end position="242"/>
    </location>
</feature>
<keyword evidence="7 15" id="KW-1133">Transmembrane helix</keyword>
<keyword evidence="9 15" id="KW-0472">Membrane</keyword>
<reference evidence="17" key="1">
    <citation type="submission" date="2022-03" db="EMBL/GenBank/DDBJ databases">
        <authorList>
            <person name="Alioto T."/>
            <person name="Alioto T."/>
            <person name="Gomez Garrido J."/>
        </authorList>
    </citation>
    <scope>NUCLEOTIDE SEQUENCE</scope>
</reference>
<evidence type="ECO:0000256" key="1">
    <source>
        <dbReference type="ARBA" id="ARBA00004370"/>
    </source>
</evidence>
<evidence type="ECO:0000256" key="3">
    <source>
        <dbReference type="ARBA" id="ARBA00008655"/>
    </source>
</evidence>
<keyword evidence="11" id="KW-1208">Phospholipid metabolism</keyword>
<evidence type="ECO:0000259" key="16">
    <source>
        <dbReference type="SMART" id="SM00563"/>
    </source>
</evidence>
<sequence>EEQLFKPHGDRPQLPSCESGFSPQVGGAPFNPFLHEFDPEGFWQKFRFYVLGVILFPLRFLLASIFLFLMWPIAALRVAGLTEEELSRSIRHRRTILHHLIYLLSRTMFFMCGFHWITIRGRRAPSSEAPLLVVAPHSTFFDPIVTVVCDLPSVVSRVENLKIPVIGALLRFNQSIMVSRHDPASRKKVVEEVKRRATSNGNWPQLLFFPEGTNGNGQVLLKFKPGAFVAGVPVQPVLMRYPNKLPATVWTWKGNGVLKVLWLTMSQFFINLEIEFLPVYNPSPDEKADPVLYANNVQKIMAEALGKPATEFELMGDTPVTPIGHLKVAVDPKIWEIGKILKKAGFSFDSVQGLIDLCLEGVCSRVGLDELAEKLDIRQSDVISRVFSYFNKDAAGMIDFREVSLVLAAQDATRSAEELAKLAFDLFAVCDSDGCFLLSSDGFSSILRSLLGTPPADSGKVYTELLTHTEPCGLTCDGFLRFAMHHHCYHHLFLFYLRPPAAGRRKPPRSQQNGGSAGKYNPGNQRKLD</sequence>
<dbReference type="GO" id="GO:0005783">
    <property type="term" value="C:endoplasmic reticulum"/>
    <property type="evidence" value="ECO:0007669"/>
    <property type="project" value="TreeGrafter"/>
</dbReference>
<feature type="transmembrane region" description="Helical" evidence="15">
    <location>
        <begin position="48"/>
        <end position="75"/>
    </location>
</feature>
<dbReference type="InterPro" id="IPR045252">
    <property type="entry name" value="LPCAT1-like"/>
</dbReference>
<evidence type="ECO:0000256" key="11">
    <source>
        <dbReference type="ARBA" id="ARBA00023264"/>
    </source>
</evidence>
<evidence type="ECO:0000256" key="8">
    <source>
        <dbReference type="ARBA" id="ARBA00023098"/>
    </source>
</evidence>
<feature type="non-terminal residue" evidence="17">
    <location>
        <position position="1"/>
    </location>
</feature>
<evidence type="ECO:0000256" key="13">
    <source>
        <dbReference type="ARBA" id="ARBA00025707"/>
    </source>
</evidence>
<evidence type="ECO:0000256" key="7">
    <source>
        <dbReference type="ARBA" id="ARBA00022989"/>
    </source>
</evidence>
<keyword evidence="4" id="KW-0444">Lipid biosynthesis</keyword>
<evidence type="ECO:0000256" key="2">
    <source>
        <dbReference type="ARBA" id="ARBA00005074"/>
    </source>
</evidence>
<proteinExistence type="inferred from homology"/>
<keyword evidence="10" id="KW-0594">Phospholipid biosynthesis</keyword>
<keyword evidence="8" id="KW-0443">Lipid metabolism</keyword>
<feature type="region of interest" description="Disordered" evidence="14">
    <location>
        <begin position="503"/>
        <end position="529"/>
    </location>
</feature>
<dbReference type="SUPFAM" id="SSF47473">
    <property type="entry name" value="EF-hand"/>
    <property type="match status" value="1"/>
</dbReference>
<keyword evidence="18" id="KW-1185">Reference proteome</keyword>
<evidence type="ECO:0000256" key="12">
    <source>
        <dbReference type="ARBA" id="ARBA00023315"/>
    </source>
</evidence>
<dbReference type="GO" id="GO:0047184">
    <property type="term" value="F:1-acylglycerophosphocholine O-acyltransferase activity"/>
    <property type="evidence" value="ECO:0007669"/>
    <property type="project" value="TreeGrafter"/>
</dbReference>
<evidence type="ECO:0000256" key="4">
    <source>
        <dbReference type="ARBA" id="ARBA00022516"/>
    </source>
</evidence>
<evidence type="ECO:0000313" key="18">
    <source>
        <dbReference type="Proteomes" id="UP001295444"/>
    </source>
</evidence>
<comment type="pathway">
    <text evidence="13">Phospholipid metabolism.</text>
</comment>
<gene>
    <name evidence="17" type="ORF">PECUL_23A025246</name>
</gene>
<dbReference type="PANTHER" id="PTHR23063:SF7">
    <property type="entry name" value="LYSOPHOSPHOLIPID ACYLTRANSFERASE LPCAT4"/>
    <property type="match status" value="1"/>
</dbReference>
<dbReference type="GO" id="GO:0008654">
    <property type="term" value="P:phospholipid biosynthetic process"/>
    <property type="evidence" value="ECO:0007669"/>
    <property type="project" value="UniProtKB-KW"/>
</dbReference>
<dbReference type="PANTHER" id="PTHR23063">
    <property type="entry name" value="PHOSPHOLIPID ACYLTRANSFERASE"/>
    <property type="match status" value="1"/>
</dbReference>
<keyword evidence="5" id="KW-0808">Transferase</keyword>
<name>A0AAD1SD28_PELCU</name>
<protein>
    <submittedName>
        <fullName evidence="17">Lysophospholipid acyltransferase LPCAT4</fullName>
    </submittedName>
</protein>
<dbReference type="Pfam" id="PF01553">
    <property type="entry name" value="Acyltransferase"/>
    <property type="match status" value="1"/>
</dbReference>
<evidence type="ECO:0000313" key="17">
    <source>
        <dbReference type="EMBL" id="CAH2294734.1"/>
    </source>
</evidence>
<dbReference type="InterPro" id="IPR002123">
    <property type="entry name" value="Plipid/glycerol_acylTrfase"/>
</dbReference>
<evidence type="ECO:0000256" key="5">
    <source>
        <dbReference type="ARBA" id="ARBA00022679"/>
    </source>
</evidence>
<dbReference type="EMBL" id="OW240916">
    <property type="protein sequence ID" value="CAH2294734.1"/>
    <property type="molecule type" value="Genomic_DNA"/>
</dbReference>
<dbReference type="InterPro" id="IPR011992">
    <property type="entry name" value="EF-hand-dom_pair"/>
</dbReference>
<keyword evidence="12 17" id="KW-0012">Acyltransferase</keyword>
<dbReference type="Gene3D" id="1.10.238.10">
    <property type="entry name" value="EF-hand"/>
    <property type="match status" value="1"/>
</dbReference>
<accession>A0AAD1SD28</accession>
<dbReference type="GO" id="GO:0042171">
    <property type="term" value="F:lysophosphatidic acid acyltransferase activity"/>
    <property type="evidence" value="ECO:0007669"/>
    <property type="project" value="TreeGrafter"/>
</dbReference>
<dbReference type="SUPFAM" id="SSF69593">
    <property type="entry name" value="Glycerol-3-phosphate (1)-acyltransferase"/>
    <property type="match status" value="1"/>
</dbReference>
<evidence type="ECO:0000256" key="15">
    <source>
        <dbReference type="SAM" id="Phobius"/>
    </source>
</evidence>